<keyword evidence="5" id="KW-0677">Repeat</keyword>
<evidence type="ECO:0000313" key="17">
    <source>
        <dbReference type="Proteomes" id="UP000299102"/>
    </source>
</evidence>
<protein>
    <recommendedName>
        <fullName evidence="11">Phosphate carrier protein, mitochondrial</fullName>
    </recommendedName>
</protein>
<evidence type="ECO:0000256" key="12">
    <source>
        <dbReference type="ARBA" id="ARBA00054508"/>
    </source>
</evidence>
<feature type="repeat" description="Solcar" evidence="13">
    <location>
        <begin position="215"/>
        <end position="293"/>
    </location>
</feature>
<comment type="subcellular location">
    <subcellularLocation>
        <location evidence="1">Mitochondrion inner membrane</location>
        <topology evidence="1">Multi-pass membrane protein</topology>
    </subcellularLocation>
</comment>
<name>A0A4C1U611_EUMVA</name>
<dbReference type="InterPro" id="IPR018108">
    <property type="entry name" value="MCP_transmembrane"/>
</dbReference>
<evidence type="ECO:0000256" key="9">
    <source>
        <dbReference type="ARBA" id="ARBA00023128"/>
    </source>
</evidence>
<comment type="function">
    <text evidence="12">Transport of phosphate groups from the cytosol to the mitochondrial matrix.</text>
</comment>
<keyword evidence="10 13" id="KW-0472">Membrane</keyword>
<dbReference type="GO" id="GO:1990547">
    <property type="term" value="P:mitochondrial phosphate ion transmembrane transport"/>
    <property type="evidence" value="ECO:0007669"/>
    <property type="project" value="InterPro"/>
</dbReference>
<dbReference type="Gene3D" id="1.50.40.10">
    <property type="entry name" value="Mitochondrial carrier domain"/>
    <property type="match status" value="1"/>
</dbReference>
<comment type="similarity">
    <text evidence="2 14">Belongs to the mitochondrial carrier (TC 2.A.29) family.</text>
</comment>
<keyword evidence="17" id="KW-1185">Reference proteome</keyword>
<evidence type="ECO:0000256" key="5">
    <source>
        <dbReference type="ARBA" id="ARBA00022737"/>
    </source>
</evidence>
<accession>A0A4C1U611</accession>
<keyword evidence="4 13" id="KW-0812">Transmembrane</keyword>
<evidence type="ECO:0000256" key="2">
    <source>
        <dbReference type="ARBA" id="ARBA00006375"/>
    </source>
</evidence>
<keyword evidence="6" id="KW-0999">Mitochondrion inner membrane</keyword>
<dbReference type="SUPFAM" id="SSF103506">
    <property type="entry name" value="Mitochondrial carrier"/>
    <property type="match status" value="1"/>
</dbReference>
<dbReference type="GO" id="GO:0005743">
    <property type="term" value="C:mitochondrial inner membrane"/>
    <property type="evidence" value="ECO:0007669"/>
    <property type="project" value="UniProtKB-SubCell"/>
</dbReference>
<dbReference type="AlphaFoldDB" id="A0A4C1U611"/>
<dbReference type="Proteomes" id="UP000299102">
    <property type="component" value="Unassembled WGS sequence"/>
</dbReference>
<evidence type="ECO:0000256" key="13">
    <source>
        <dbReference type="PROSITE-ProRule" id="PRU00282"/>
    </source>
</evidence>
<evidence type="ECO:0000256" key="14">
    <source>
        <dbReference type="RuleBase" id="RU000488"/>
    </source>
</evidence>
<keyword evidence="3 14" id="KW-0813">Transport</keyword>
<feature type="repeat" description="Solcar" evidence="13">
    <location>
        <begin position="17"/>
        <end position="101"/>
    </location>
</feature>
<organism evidence="16 17">
    <name type="scientific">Eumeta variegata</name>
    <name type="common">Bagworm moth</name>
    <name type="synonym">Eumeta japonica</name>
    <dbReference type="NCBI Taxonomy" id="151549"/>
    <lineage>
        <taxon>Eukaryota</taxon>
        <taxon>Metazoa</taxon>
        <taxon>Ecdysozoa</taxon>
        <taxon>Arthropoda</taxon>
        <taxon>Hexapoda</taxon>
        <taxon>Insecta</taxon>
        <taxon>Pterygota</taxon>
        <taxon>Neoptera</taxon>
        <taxon>Endopterygota</taxon>
        <taxon>Lepidoptera</taxon>
        <taxon>Glossata</taxon>
        <taxon>Ditrysia</taxon>
        <taxon>Tineoidea</taxon>
        <taxon>Psychidae</taxon>
        <taxon>Oiketicinae</taxon>
        <taxon>Eumeta</taxon>
    </lineage>
</organism>
<evidence type="ECO:0000256" key="10">
    <source>
        <dbReference type="ARBA" id="ARBA00023136"/>
    </source>
</evidence>
<keyword evidence="7" id="KW-0809">Transit peptide</keyword>
<dbReference type="PROSITE" id="PS51257">
    <property type="entry name" value="PROKAR_LIPOPROTEIN"/>
    <property type="match status" value="1"/>
</dbReference>
<dbReference type="PANTHER" id="PTHR45671">
    <property type="entry name" value="SOLUTE CARRIER FAMILY 25 (MITOCHONDRIAL CARRIER PHOSPHATE CARRIER), MEMBER 3, LIKE-RELATED-RELATED"/>
    <property type="match status" value="1"/>
</dbReference>
<evidence type="ECO:0000256" key="15">
    <source>
        <dbReference type="SAM" id="Phobius"/>
    </source>
</evidence>
<dbReference type="InterPro" id="IPR023395">
    <property type="entry name" value="MCP_dom_sf"/>
</dbReference>
<evidence type="ECO:0000256" key="11">
    <source>
        <dbReference type="ARBA" id="ARBA00024240"/>
    </source>
</evidence>
<evidence type="ECO:0000256" key="7">
    <source>
        <dbReference type="ARBA" id="ARBA00022946"/>
    </source>
</evidence>
<evidence type="ECO:0000256" key="6">
    <source>
        <dbReference type="ARBA" id="ARBA00022792"/>
    </source>
</evidence>
<evidence type="ECO:0000256" key="1">
    <source>
        <dbReference type="ARBA" id="ARBA00004448"/>
    </source>
</evidence>
<feature type="transmembrane region" description="Helical" evidence="15">
    <location>
        <begin position="265"/>
        <end position="287"/>
    </location>
</feature>
<evidence type="ECO:0000256" key="4">
    <source>
        <dbReference type="ARBA" id="ARBA00022692"/>
    </source>
</evidence>
<evidence type="ECO:0000313" key="16">
    <source>
        <dbReference type="EMBL" id="GBP21741.1"/>
    </source>
</evidence>
<feature type="repeat" description="Solcar" evidence="13">
    <location>
        <begin position="114"/>
        <end position="198"/>
    </location>
</feature>
<reference evidence="16 17" key="1">
    <citation type="journal article" date="2019" name="Commun. Biol.">
        <title>The bagworm genome reveals a unique fibroin gene that provides high tensile strength.</title>
        <authorList>
            <person name="Kono N."/>
            <person name="Nakamura H."/>
            <person name="Ohtoshi R."/>
            <person name="Tomita M."/>
            <person name="Numata K."/>
            <person name="Arakawa K."/>
        </authorList>
    </citation>
    <scope>NUCLEOTIDE SEQUENCE [LARGE SCALE GENOMIC DNA]</scope>
</reference>
<dbReference type="GO" id="GO:0005315">
    <property type="term" value="F:phosphate transmembrane transporter activity"/>
    <property type="evidence" value="ECO:0007669"/>
    <property type="project" value="InterPro"/>
</dbReference>
<dbReference type="EMBL" id="BGZK01000132">
    <property type="protein sequence ID" value="GBP21741.1"/>
    <property type="molecule type" value="Genomic_DNA"/>
</dbReference>
<keyword evidence="8 15" id="KW-1133">Transmembrane helix</keyword>
<dbReference type="FunFam" id="1.50.40.10:FF:000005">
    <property type="entry name" value="Mitochondrial phosphate carrier protein 2"/>
    <property type="match status" value="1"/>
</dbReference>
<sequence>MGKPPQEEFSCELYSNKFFALCAAGGALACGSTHTFITPLDLVKCRMQIDPERYQSIARGFKVSLSEGGLANLVKGWAPTFIGYSLQGSVKFSGYEFFKYKYSGMVSEEAAYEYRTYLYLAASATAEVIADVFLAPFEATKVRIQTTPCYTSKMREAMPHMKATEGLGVFYRSLLPLWGRQVPYTMMKFSSFEKTVEYLYANVVPKKREECTKVEQLAVTFTAGYIAGVLCAVVSHPADVLVSKLSKDPSASVGSVLSELGITGLWGGLVARIIMVGTLTGLQWFVYDAFKVYTKMPRPPPPTPPKKK</sequence>
<dbReference type="InterPro" id="IPR044677">
    <property type="entry name" value="SLC25A3/Pic2/Mir1-like"/>
</dbReference>
<keyword evidence="9" id="KW-0496">Mitochondrion</keyword>
<dbReference type="STRING" id="151549.A0A4C1U611"/>
<dbReference type="PANTHER" id="PTHR45671:SF10">
    <property type="entry name" value="SOLUTE CARRIER FAMILY 25 MEMBER 3"/>
    <property type="match status" value="1"/>
</dbReference>
<gene>
    <name evidence="16" type="primary">Slc25a3</name>
    <name evidence="16" type="ORF">EVAR_10918_1</name>
</gene>
<proteinExistence type="inferred from homology"/>
<evidence type="ECO:0000256" key="8">
    <source>
        <dbReference type="ARBA" id="ARBA00022989"/>
    </source>
</evidence>
<evidence type="ECO:0000256" key="3">
    <source>
        <dbReference type="ARBA" id="ARBA00022448"/>
    </source>
</evidence>
<dbReference type="Pfam" id="PF00153">
    <property type="entry name" value="Mito_carr"/>
    <property type="match status" value="3"/>
</dbReference>
<dbReference type="OrthoDB" id="427452at2759"/>
<comment type="caution">
    <text evidence="16">The sequence shown here is derived from an EMBL/GenBank/DDBJ whole genome shotgun (WGS) entry which is preliminary data.</text>
</comment>
<dbReference type="PROSITE" id="PS50920">
    <property type="entry name" value="SOLCAR"/>
    <property type="match status" value="3"/>
</dbReference>